<reference key="1">
    <citation type="journal article" date="2007" name="Nature">
        <title>The medaka draft genome and insights into vertebrate genome evolution.</title>
        <authorList>
            <person name="Kasahara M."/>
            <person name="Naruse K."/>
            <person name="Sasaki S."/>
            <person name="Nakatani Y."/>
            <person name="Qu W."/>
            <person name="Ahsan B."/>
            <person name="Yamada T."/>
            <person name="Nagayasu Y."/>
            <person name="Doi K."/>
            <person name="Kasai Y."/>
            <person name="Jindo T."/>
            <person name="Kobayashi D."/>
            <person name="Shimada A."/>
            <person name="Toyoda A."/>
            <person name="Kuroki Y."/>
            <person name="Fujiyama A."/>
            <person name="Sasaki T."/>
            <person name="Shimizu A."/>
            <person name="Asakawa S."/>
            <person name="Shimizu N."/>
            <person name="Hashimoto S."/>
            <person name="Yang J."/>
            <person name="Lee Y."/>
            <person name="Matsushima K."/>
            <person name="Sugano S."/>
            <person name="Sakaizumi M."/>
            <person name="Narita T."/>
            <person name="Ohishi K."/>
            <person name="Haga S."/>
            <person name="Ohta F."/>
            <person name="Nomoto H."/>
            <person name="Nogata K."/>
            <person name="Morishita T."/>
            <person name="Endo T."/>
            <person name="Shin-I T."/>
            <person name="Takeda H."/>
            <person name="Morishita S."/>
            <person name="Kohara Y."/>
        </authorList>
    </citation>
    <scope>NUCLEOTIDE SEQUENCE [LARGE SCALE GENOMIC DNA]</scope>
    <source>
        <strain>Hd-rR</strain>
    </source>
</reference>
<dbReference type="Pfam" id="PF06907">
    <property type="entry name" value="LXN"/>
    <property type="match status" value="1"/>
</dbReference>
<dbReference type="PANTHER" id="PTHR28591:SF1">
    <property type="entry name" value="LATEXIN"/>
    <property type="match status" value="1"/>
</dbReference>
<sequence length="337" mass="38508">MFSWSGLFSYKEQIQIVQERRKKNLSRIWTVSSLHLLNASPLAALSLDEFSFNFFSRIATLQRVDMGFRGFIVLVVLMGMRGSPTAAVSLKDESAHPNFVTREQKDLTVEEGRGDVMATGELNPSHFPARRAAKVVQHYLNTRYGSPYRLFGLEDVHSATAEDVANTGRRYHLQISAHEIISNRTQKCSADVFFPRGEPTQPPEVKASCEELLQNTTAQEEALYQRYKEGHSLLSAQYIPDSQGHIEPDMMPFWHLSIVASSFIMLHESTENTLYNMAQVAQITQLETEREELKFDSHMLLHDMVSQEILHWKLLFTWSPAEGVKVQQMQQIPKPNH</sequence>
<comment type="similarity">
    <text evidence="1 4">Belongs to the protease inhibitor I47 (latexin) family.</text>
</comment>
<dbReference type="InterPro" id="IPR046350">
    <property type="entry name" value="Cystatin_sf"/>
</dbReference>
<dbReference type="PANTHER" id="PTHR28591">
    <property type="entry name" value="LATEXIN"/>
    <property type="match status" value="1"/>
</dbReference>
<dbReference type="Ensembl" id="ENSORLT00020011077.1">
    <property type="protein sequence ID" value="ENSORLP00020002572.1"/>
    <property type="gene ID" value="ENSORLG00020003325.1"/>
</dbReference>
<evidence type="ECO:0000259" key="5">
    <source>
        <dbReference type="PROSITE" id="PS52033"/>
    </source>
</evidence>
<dbReference type="SUPFAM" id="SSF54403">
    <property type="entry name" value="Cystatin/monellin"/>
    <property type="match status" value="2"/>
</dbReference>
<reference evidence="6 7" key="2">
    <citation type="submission" date="2017-04" db="EMBL/GenBank/DDBJ databases">
        <title>CpG methylation of centromeres and impact of large insertions on vertebrate speciation.</title>
        <authorList>
            <person name="Ichikawa K."/>
            <person name="Yoshimura J."/>
            <person name="Morishita S."/>
        </authorList>
    </citation>
    <scope>NUCLEOTIDE SEQUENCE</scope>
    <source>
        <strain evidence="6 7">HNI</strain>
    </source>
</reference>
<reference evidence="6" key="4">
    <citation type="submission" date="2025-09" db="UniProtKB">
        <authorList>
            <consortium name="Ensembl"/>
        </authorList>
    </citation>
    <scope>IDENTIFICATION</scope>
    <source>
        <strain evidence="6">HNI</strain>
    </source>
</reference>
<name>A0A3P9K204_ORYLA</name>
<feature type="domain" description="Cystatin LXN-type" evidence="5">
    <location>
        <begin position="118"/>
        <end position="218"/>
    </location>
</feature>
<dbReference type="AlphaFoldDB" id="A0A3P9K204"/>
<dbReference type="InterPro" id="IPR009684">
    <property type="entry name" value="Latexin"/>
</dbReference>
<accession>A0A3P9K204</accession>
<evidence type="ECO:0000256" key="1">
    <source>
        <dbReference type="ARBA" id="ARBA00010083"/>
    </source>
</evidence>
<dbReference type="InterPro" id="IPR049897">
    <property type="entry name" value="CYSTATIN_LXN"/>
</dbReference>
<reference evidence="6" key="3">
    <citation type="submission" date="2025-08" db="UniProtKB">
        <authorList>
            <consortium name="Ensembl"/>
        </authorList>
    </citation>
    <scope>IDENTIFICATION</scope>
    <source>
        <strain evidence="6">HNI</strain>
    </source>
</reference>
<dbReference type="FunFam" id="3.10.450.10:FF:000007">
    <property type="entry name" value="latexin"/>
    <property type="match status" value="1"/>
</dbReference>
<protein>
    <submittedName>
        <fullName evidence="6">Latexin</fullName>
    </submittedName>
</protein>
<dbReference type="FunFam" id="3.10.450.10:FF:000030">
    <property type="entry name" value="Latexin"/>
    <property type="match status" value="1"/>
</dbReference>
<evidence type="ECO:0000256" key="2">
    <source>
        <dbReference type="ARBA" id="ARBA00022690"/>
    </source>
</evidence>
<keyword evidence="2 4" id="KW-0646">Protease inhibitor</keyword>
<feature type="domain" description="Cystatin LXN-type" evidence="5">
    <location>
        <begin position="235"/>
        <end position="337"/>
    </location>
</feature>
<dbReference type="Gene3D" id="3.10.450.10">
    <property type="match status" value="2"/>
</dbReference>
<evidence type="ECO:0000256" key="4">
    <source>
        <dbReference type="PROSITE-ProRule" id="PRU01377"/>
    </source>
</evidence>
<proteinExistence type="inferred from homology"/>
<evidence type="ECO:0000313" key="7">
    <source>
        <dbReference type="Proteomes" id="UP000265180"/>
    </source>
</evidence>
<evidence type="ECO:0000313" key="6">
    <source>
        <dbReference type="Ensembl" id="ENSORLP00020002572.1"/>
    </source>
</evidence>
<keyword evidence="3" id="KW-0677">Repeat</keyword>
<evidence type="ECO:0000256" key="3">
    <source>
        <dbReference type="ARBA" id="ARBA00022737"/>
    </source>
</evidence>
<dbReference type="GO" id="GO:0008191">
    <property type="term" value="F:metalloendopeptidase inhibitor activity"/>
    <property type="evidence" value="ECO:0007669"/>
    <property type="project" value="UniProtKB-UniRule"/>
</dbReference>
<organism evidence="6 7">
    <name type="scientific">Oryzias latipes</name>
    <name type="common">Japanese rice fish</name>
    <name type="synonym">Japanese killifish</name>
    <dbReference type="NCBI Taxonomy" id="8090"/>
    <lineage>
        <taxon>Eukaryota</taxon>
        <taxon>Metazoa</taxon>
        <taxon>Chordata</taxon>
        <taxon>Craniata</taxon>
        <taxon>Vertebrata</taxon>
        <taxon>Euteleostomi</taxon>
        <taxon>Actinopterygii</taxon>
        <taxon>Neopterygii</taxon>
        <taxon>Teleostei</taxon>
        <taxon>Neoteleostei</taxon>
        <taxon>Acanthomorphata</taxon>
        <taxon>Ovalentaria</taxon>
        <taxon>Atherinomorphae</taxon>
        <taxon>Beloniformes</taxon>
        <taxon>Adrianichthyidae</taxon>
        <taxon>Oryziinae</taxon>
        <taxon>Oryzias</taxon>
    </lineage>
</organism>
<dbReference type="Proteomes" id="UP000265180">
    <property type="component" value="Chromosome 13"/>
</dbReference>
<dbReference type="PROSITE" id="PS52033">
    <property type="entry name" value="CYSTATIN_LXN"/>
    <property type="match status" value="2"/>
</dbReference>